<dbReference type="CDD" id="cd02440">
    <property type="entry name" value="AdoMet_MTases"/>
    <property type="match status" value="1"/>
</dbReference>
<dbReference type="GO" id="GO:0008168">
    <property type="term" value="F:methyltransferase activity"/>
    <property type="evidence" value="ECO:0007669"/>
    <property type="project" value="UniProtKB-KW"/>
</dbReference>
<dbReference type="EMBL" id="MT142695">
    <property type="protein sequence ID" value="QJA87297.1"/>
    <property type="molecule type" value="Genomic_DNA"/>
</dbReference>
<proteinExistence type="predicted"/>
<name>A0A6M3KYK4_9ZZZZ</name>
<dbReference type="AlphaFoldDB" id="A0A6M3KYK4"/>
<protein>
    <submittedName>
        <fullName evidence="1">Putative methyltransferase</fullName>
    </submittedName>
</protein>
<dbReference type="SUPFAM" id="SSF53335">
    <property type="entry name" value="S-adenosyl-L-methionine-dependent methyltransferases"/>
    <property type="match status" value="1"/>
</dbReference>
<dbReference type="Gene3D" id="3.40.50.150">
    <property type="entry name" value="Vaccinia Virus protein VP39"/>
    <property type="match status" value="1"/>
</dbReference>
<evidence type="ECO:0000313" key="1">
    <source>
        <dbReference type="EMBL" id="QJA87297.1"/>
    </source>
</evidence>
<reference evidence="1" key="1">
    <citation type="submission" date="2020-03" db="EMBL/GenBank/DDBJ databases">
        <title>The deep terrestrial virosphere.</title>
        <authorList>
            <person name="Holmfeldt K."/>
            <person name="Nilsson E."/>
            <person name="Simone D."/>
            <person name="Lopez-Fernandez M."/>
            <person name="Wu X."/>
            <person name="de Brujin I."/>
            <person name="Lundin D."/>
            <person name="Andersson A."/>
            <person name="Bertilsson S."/>
            <person name="Dopson M."/>
        </authorList>
    </citation>
    <scope>NUCLEOTIDE SEQUENCE</scope>
    <source>
        <strain evidence="1">MM415B03021</strain>
    </source>
</reference>
<keyword evidence="1" id="KW-0489">Methyltransferase</keyword>
<dbReference type="Pfam" id="PF13489">
    <property type="entry name" value="Methyltransf_23"/>
    <property type="match status" value="1"/>
</dbReference>
<gene>
    <name evidence="1" type="ORF">MM415B03021_0003</name>
</gene>
<dbReference type="GO" id="GO:0032259">
    <property type="term" value="P:methylation"/>
    <property type="evidence" value="ECO:0007669"/>
    <property type="project" value="UniProtKB-KW"/>
</dbReference>
<accession>A0A6M3KYK4</accession>
<sequence length="184" mass="21528">MNRKEFYKNQAKNVRITPRKQMILQYVMPYLRPDLTVLDVGCGDGYIANCMNIFSKVTAFDGDVTHQKQRYPRVNFVSGDCFLDLPDEQYDIVAVFDVLEHVPSVERAIDLFVGVSKKFIVFNQPDQEDKSQPFDRVVTPIMLMGRMKERGFTAIELKHIKLGPTESYNFMVFRKDETYRSSWY</sequence>
<keyword evidence="1" id="KW-0808">Transferase</keyword>
<dbReference type="InterPro" id="IPR029063">
    <property type="entry name" value="SAM-dependent_MTases_sf"/>
</dbReference>
<organism evidence="1">
    <name type="scientific">viral metagenome</name>
    <dbReference type="NCBI Taxonomy" id="1070528"/>
    <lineage>
        <taxon>unclassified sequences</taxon>
        <taxon>metagenomes</taxon>
        <taxon>organismal metagenomes</taxon>
    </lineage>
</organism>